<dbReference type="CDD" id="cd06261">
    <property type="entry name" value="TM_PBP2"/>
    <property type="match status" value="1"/>
</dbReference>
<feature type="transmembrane region" description="Helical" evidence="9">
    <location>
        <begin position="51"/>
        <end position="74"/>
    </location>
</feature>
<keyword evidence="4 9" id="KW-0812">Transmembrane</keyword>
<evidence type="ECO:0000256" key="2">
    <source>
        <dbReference type="ARBA" id="ARBA00011779"/>
    </source>
</evidence>
<accession>A0A512H3X7</accession>
<evidence type="ECO:0000256" key="5">
    <source>
        <dbReference type="ARBA" id="ARBA00022989"/>
    </source>
</evidence>
<comment type="subunit">
    <text evidence="2">The complex is composed of two ATP-binding proteins (CysA), two transmembrane proteins (CysT and CysW) and a solute-binding protein (CysP).</text>
</comment>
<evidence type="ECO:0000256" key="8">
    <source>
        <dbReference type="ARBA" id="ARBA00025323"/>
    </source>
</evidence>
<dbReference type="PANTHER" id="PTHR30406:SF8">
    <property type="entry name" value="SULFATE TRANSPORT SYSTEM PERMEASE PROTEIN CYST"/>
    <property type="match status" value="1"/>
</dbReference>
<dbReference type="GO" id="GO:0005886">
    <property type="term" value="C:plasma membrane"/>
    <property type="evidence" value="ECO:0007669"/>
    <property type="project" value="UniProtKB-SubCell"/>
</dbReference>
<dbReference type="Pfam" id="PF00528">
    <property type="entry name" value="BPD_transp_1"/>
    <property type="match status" value="1"/>
</dbReference>
<dbReference type="AlphaFoldDB" id="A0A512H3X7"/>
<feature type="transmembrane region" description="Helical" evidence="9">
    <location>
        <begin position="156"/>
        <end position="176"/>
    </location>
</feature>
<keyword evidence="5 9" id="KW-1133">Transmembrane helix</keyword>
<dbReference type="Proteomes" id="UP000321567">
    <property type="component" value="Unassembled WGS sequence"/>
</dbReference>
<evidence type="ECO:0000313" key="12">
    <source>
        <dbReference type="Proteomes" id="UP000321567"/>
    </source>
</evidence>
<evidence type="ECO:0000256" key="1">
    <source>
        <dbReference type="ARBA" id="ARBA00004651"/>
    </source>
</evidence>
<keyword evidence="6" id="KW-0764">Sulfate transport</keyword>
<evidence type="ECO:0000256" key="3">
    <source>
        <dbReference type="ARBA" id="ARBA00022448"/>
    </source>
</evidence>
<evidence type="ECO:0000256" key="7">
    <source>
        <dbReference type="ARBA" id="ARBA00023136"/>
    </source>
</evidence>
<dbReference type="SUPFAM" id="SSF161098">
    <property type="entry name" value="MetI-like"/>
    <property type="match status" value="1"/>
</dbReference>
<dbReference type="InterPro" id="IPR000515">
    <property type="entry name" value="MetI-like"/>
</dbReference>
<comment type="function">
    <text evidence="8">Part of the ABC transporter complex CysAWTP (TC 3.A.1.6.1) involved in sulfate/thiosulfate import. Probably responsible for the translocation of the substrate across the membrane.</text>
</comment>
<comment type="subcellular location">
    <subcellularLocation>
        <location evidence="1 9">Cell membrane</location>
        <topology evidence="1 9">Multi-pass membrane protein</topology>
    </subcellularLocation>
</comment>
<organism evidence="11 12">
    <name type="scientific">Pararhodospirillum oryzae</name>
    <dbReference type="NCBI Taxonomy" id="478448"/>
    <lineage>
        <taxon>Bacteria</taxon>
        <taxon>Pseudomonadati</taxon>
        <taxon>Pseudomonadota</taxon>
        <taxon>Alphaproteobacteria</taxon>
        <taxon>Rhodospirillales</taxon>
        <taxon>Rhodospirillaceae</taxon>
        <taxon>Pararhodospirillum</taxon>
    </lineage>
</organism>
<dbReference type="PANTHER" id="PTHR30406">
    <property type="entry name" value="SULFATE TRANSPORT SYSTEM PERMEASE PROTEIN"/>
    <property type="match status" value="1"/>
</dbReference>
<dbReference type="InterPro" id="IPR005667">
    <property type="entry name" value="Sulph_transpt2"/>
</dbReference>
<gene>
    <name evidence="11" type="ORF">ROR02_03030</name>
</gene>
<dbReference type="NCBIfam" id="TIGR01581">
    <property type="entry name" value="Mo_ABC_porter"/>
    <property type="match status" value="1"/>
</dbReference>
<evidence type="ECO:0000256" key="9">
    <source>
        <dbReference type="RuleBase" id="RU363032"/>
    </source>
</evidence>
<dbReference type="InterPro" id="IPR035906">
    <property type="entry name" value="MetI-like_sf"/>
</dbReference>
<evidence type="ECO:0000313" key="11">
    <source>
        <dbReference type="EMBL" id="GEO80172.1"/>
    </source>
</evidence>
<feature type="transmembrane region" description="Helical" evidence="9">
    <location>
        <begin position="86"/>
        <end position="108"/>
    </location>
</feature>
<comment type="similarity">
    <text evidence="9">Belongs to the binding-protein-dependent transport system permease family.</text>
</comment>
<keyword evidence="12" id="KW-1185">Reference proteome</keyword>
<dbReference type="GO" id="GO:0015419">
    <property type="term" value="F:ABC-type sulfate transporter activity"/>
    <property type="evidence" value="ECO:0007669"/>
    <property type="project" value="InterPro"/>
</dbReference>
<dbReference type="PROSITE" id="PS50928">
    <property type="entry name" value="ABC_TM1"/>
    <property type="match status" value="1"/>
</dbReference>
<feature type="transmembrane region" description="Helical" evidence="9">
    <location>
        <begin position="232"/>
        <end position="255"/>
    </location>
</feature>
<feature type="domain" description="ABC transmembrane type-1" evidence="10">
    <location>
        <begin position="48"/>
        <end position="251"/>
    </location>
</feature>
<keyword evidence="3 9" id="KW-0813">Transport</keyword>
<evidence type="ECO:0000256" key="6">
    <source>
        <dbReference type="ARBA" id="ARBA00023032"/>
    </source>
</evidence>
<protein>
    <submittedName>
        <fullName evidence="11">Molybdenum ABC transporter permease</fullName>
    </submittedName>
</protein>
<dbReference type="InterPro" id="IPR006469">
    <property type="entry name" value="NifC_ABC_porter"/>
</dbReference>
<comment type="caution">
    <text evidence="11">The sequence shown here is derived from an EMBL/GenBank/DDBJ whole genome shotgun (WGS) entry which is preliminary data.</text>
</comment>
<dbReference type="RefSeq" id="WP_147162239.1">
    <property type="nucleotide sequence ID" value="NZ_BJZO01000005.1"/>
</dbReference>
<keyword evidence="7 9" id="KW-0472">Membrane</keyword>
<name>A0A512H3X7_9PROT</name>
<feature type="transmembrane region" description="Helical" evidence="9">
    <location>
        <begin position="120"/>
        <end position="144"/>
    </location>
</feature>
<proteinExistence type="inferred from homology"/>
<evidence type="ECO:0000256" key="4">
    <source>
        <dbReference type="ARBA" id="ARBA00022692"/>
    </source>
</evidence>
<evidence type="ECO:0000259" key="10">
    <source>
        <dbReference type="PROSITE" id="PS50928"/>
    </source>
</evidence>
<reference evidence="11 12" key="1">
    <citation type="submission" date="2019-07" db="EMBL/GenBank/DDBJ databases">
        <title>Whole genome shotgun sequence of Rhodospirillum oryzae NBRC 107573.</title>
        <authorList>
            <person name="Hosoyama A."/>
            <person name="Uohara A."/>
            <person name="Ohji S."/>
            <person name="Ichikawa N."/>
        </authorList>
    </citation>
    <scope>NUCLEOTIDE SEQUENCE [LARGE SCALE GENOMIC DNA]</scope>
    <source>
        <strain evidence="11 12">NBRC 107573</strain>
    </source>
</reference>
<sequence>MGGGRWLAGLALALIVLTIVGAVVALAAQLAPAALWTALGQRETLFAVGLSLRTSAIALALALLLGVPAAYLLARHPFPGQAIVETVLDLPMVTPPLIAGMGLLFLLGREAPLGHVLADAGLTLLFSPAGVILAQTYVATSIVVRSARAAFQAVDPDFAAVGATLGLAPVWVFLLVEVPMAGRGLLSAAVLGWSRALGEFGGTLMVAGATRLHTETLPMAVFLNIASGETEIAIACALVLLGLAFVMLLTLRALAGEPSSLSRKPARHARLVP</sequence>
<dbReference type="Gene3D" id="1.10.3720.10">
    <property type="entry name" value="MetI-like"/>
    <property type="match status" value="1"/>
</dbReference>
<dbReference type="EMBL" id="BJZO01000005">
    <property type="protein sequence ID" value="GEO80172.1"/>
    <property type="molecule type" value="Genomic_DNA"/>
</dbReference>
<dbReference type="OrthoDB" id="9804629at2"/>